<sequence>MLSAPLEADSSRGLIQSHYQVKPLKSWLESENYTAINQANLIIKILKEMNIVISEFKNDNLQHFYYEAHILNLSVKEGIKNVSNEIHKMSIISDLLDPHTKLEIYELEDHKIAISTLYQIFEKYKSDKNNSSLPPTKITINKLA</sequence>
<dbReference type="AlphaFoldDB" id="A0A9N9HNZ4"/>
<name>A0A9N9HNZ4_9GLOM</name>
<accession>A0A9N9HNZ4</accession>
<dbReference type="Proteomes" id="UP000789759">
    <property type="component" value="Unassembled WGS sequence"/>
</dbReference>
<proteinExistence type="predicted"/>
<dbReference type="EMBL" id="CAJVQA010010623">
    <property type="protein sequence ID" value="CAG8698839.1"/>
    <property type="molecule type" value="Genomic_DNA"/>
</dbReference>
<organism evidence="1 2">
    <name type="scientific">Cetraspora pellucida</name>
    <dbReference type="NCBI Taxonomy" id="1433469"/>
    <lineage>
        <taxon>Eukaryota</taxon>
        <taxon>Fungi</taxon>
        <taxon>Fungi incertae sedis</taxon>
        <taxon>Mucoromycota</taxon>
        <taxon>Glomeromycotina</taxon>
        <taxon>Glomeromycetes</taxon>
        <taxon>Diversisporales</taxon>
        <taxon>Gigasporaceae</taxon>
        <taxon>Cetraspora</taxon>
    </lineage>
</organism>
<reference evidence="1" key="1">
    <citation type="submission" date="2021-06" db="EMBL/GenBank/DDBJ databases">
        <authorList>
            <person name="Kallberg Y."/>
            <person name="Tangrot J."/>
            <person name="Rosling A."/>
        </authorList>
    </citation>
    <scope>NUCLEOTIDE SEQUENCE</scope>
    <source>
        <strain evidence="1">FL966</strain>
    </source>
</reference>
<comment type="caution">
    <text evidence="1">The sequence shown here is derived from an EMBL/GenBank/DDBJ whole genome shotgun (WGS) entry which is preliminary data.</text>
</comment>
<protein>
    <submittedName>
        <fullName evidence="1">16433_t:CDS:1</fullName>
    </submittedName>
</protein>
<evidence type="ECO:0000313" key="2">
    <source>
        <dbReference type="Proteomes" id="UP000789759"/>
    </source>
</evidence>
<evidence type="ECO:0000313" key="1">
    <source>
        <dbReference type="EMBL" id="CAG8698839.1"/>
    </source>
</evidence>
<keyword evidence="2" id="KW-1185">Reference proteome</keyword>
<gene>
    <name evidence="1" type="ORF">CPELLU_LOCUS11704</name>
</gene>